<evidence type="ECO:0000256" key="1">
    <source>
        <dbReference type="SAM" id="MobiDB-lite"/>
    </source>
</evidence>
<dbReference type="EMBL" id="JALJOR010000007">
    <property type="protein sequence ID" value="KAK9814758.1"/>
    <property type="molecule type" value="Genomic_DNA"/>
</dbReference>
<keyword evidence="3" id="KW-1185">Reference proteome</keyword>
<organism evidence="2 3">
    <name type="scientific">[Myrmecia] bisecta</name>
    <dbReference type="NCBI Taxonomy" id="41462"/>
    <lineage>
        <taxon>Eukaryota</taxon>
        <taxon>Viridiplantae</taxon>
        <taxon>Chlorophyta</taxon>
        <taxon>core chlorophytes</taxon>
        <taxon>Trebouxiophyceae</taxon>
        <taxon>Trebouxiales</taxon>
        <taxon>Trebouxiaceae</taxon>
        <taxon>Myrmecia</taxon>
    </lineage>
</organism>
<evidence type="ECO:0000313" key="2">
    <source>
        <dbReference type="EMBL" id="KAK9814758.1"/>
    </source>
</evidence>
<dbReference type="AlphaFoldDB" id="A0AAW1PXT4"/>
<comment type="caution">
    <text evidence="2">The sequence shown here is derived from an EMBL/GenBank/DDBJ whole genome shotgun (WGS) entry which is preliminary data.</text>
</comment>
<feature type="region of interest" description="Disordered" evidence="1">
    <location>
        <begin position="116"/>
        <end position="136"/>
    </location>
</feature>
<evidence type="ECO:0000313" key="3">
    <source>
        <dbReference type="Proteomes" id="UP001489004"/>
    </source>
</evidence>
<reference evidence="2 3" key="1">
    <citation type="journal article" date="2024" name="Nat. Commun.">
        <title>Phylogenomics reveals the evolutionary origins of lichenization in chlorophyte algae.</title>
        <authorList>
            <person name="Puginier C."/>
            <person name="Libourel C."/>
            <person name="Otte J."/>
            <person name="Skaloud P."/>
            <person name="Haon M."/>
            <person name="Grisel S."/>
            <person name="Petersen M."/>
            <person name="Berrin J.G."/>
            <person name="Delaux P.M."/>
            <person name="Dal Grande F."/>
            <person name="Keller J."/>
        </authorList>
    </citation>
    <scope>NUCLEOTIDE SEQUENCE [LARGE SCALE GENOMIC DNA]</scope>
    <source>
        <strain evidence="2 3">SAG 2043</strain>
    </source>
</reference>
<name>A0AAW1PXT4_9CHLO</name>
<dbReference type="Proteomes" id="UP001489004">
    <property type="component" value="Unassembled WGS sequence"/>
</dbReference>
<sequence>MGTATPQHRARWIIDVRYGVKLEAVALLQEWVRDVASKAGLTASHAQIFSGAVGVPESRLELEVEFDSMAELEMFWGSIPPTEHRAWGQRLQNFIIDGSPLWEIYRTVDALSEASTSTAEPVAASRPKKSSGSGMRINLDALKPKGVEAPPIPDSVTTNDNGIAMVNRDDARMILDWKGDPMYINPGDKMPF</sequence>
<gene>
    <name evidence="2" type="ORF">WJX72_011027</name>
</gene>
<protein>
    <submittedName>
        <fullName evidence="2">Uncharacterized protein</fullName>
    </submittedName>
</protein>
<accession>A0AAW1PXT4</accession>
<proteinExistence type="predicted"/>